<proteinExistence type="predicted"/>
<dbReference type="EMBL" id="UINC01079885">
    <property type="protein sequence ID" value="SVC22322.1"/>
    <property type="molecule type" value="Genomic_DNA"/>
</dbReference>
<gene>
    <name evidence="1" type="ORF">METZ01_LOCUS275176</name>
</gene>
<evidence type="ECO:0000313" key="1">
    <source>
        <dbReference type="EMBL" id="SVC22322.1"/>
    </source>
</evidence>
<sequence length="129" mass="14782">MKKIKQAESRFNAKERVAAYQDLVKGEYRLNSRLLLIQQLLPIGLQAVEEALQEEVTDLAGLRYSRRGSIKRWGSNPGSVFLGNQKLSIRVPCLRDVEENEEVELESYHKLQSPQIVDERVFTQVLNGI</sequence>
<name>A0A382KG46_9ZZZZ</name>
<protein>
    <submittedName>
        <fullName evidence="1">Uncharacterized protein</fullName>
    </submittedName>
</protein>
<feature type="non-terminal residue" evidence="1">
    <location>
        <position position="129"/>
    </location>
</feature>
<reference evidence="1" key="1">
    <citation type="submission" date="2018-05" db="EMBL/GenBank/DDBJ databases">
        <authorList>
            <person name="Lanie J.A."/>
            <person name="Ng W.-L."/>
            <person name="Kazmierczak K.M."/>
            <person name="Andrzejewski T.M."/>
            <person name="Davidsen T.M."/>
            <person name="Wayne K.J."/>
            <person name="Tettelin H."/>
            <person name="Glass J.I."/>
            <person name="Rusch D."/>
            <person name="Podicherti R."/>
            <person name="Tsui H.-C.T."/>
            <person name="Winkler M.E."/>
        </authorList>
    </citation>
    <scope>NUCLEOTIDE SEQUENCE</scope>
</reference>
<accession>A0A382KG46</accession>
<dbReference type="AlphaFoldDB" id="A0A382KG46"/>
<organism evidence="1">
    <name type="scientific">marine metagenome</name>
    <dbReference type="NCBI Taxonomy" id="408172"/>
    <lineage>
        <taxon>unclassified sequences</taxon>
        <taxon>metagenomes</taxon>
        <taxon>ecological metagenomes</taxon>
    </lineage>
</organism>